<dbReference type="InterPro" id="IPR000310">
    <property type="entry name" value="Orn/Lys/Arg_deCO2ase_major_dom"/>
</dbReference>
<reference evidence="9 10" key="1">
    <citation type="submission" date="2024-09" db="EMBL/GenBank/DDBJ databases">
        <authorList>
            <person name="Makale K.P.P."/>
            <person name="Makhzoum A."/>
            <person name="Rantong G."/>
            <person name="Rahube T.O."/>
        </authorList>
    </citation>
    <scope>NUCLEOTIDE SEQUENCE [LARGE SCALE GENOMIC DNA]</scope>
    <source>
        <strain evidence="9 10">KM_D13</strain>
    </source>
</reference>
<evidence type="ECO:0000256" key="3">
    <source>
        <dbReference type="ARBA" id="ARBA00022793"/>
    </source>
</evidence>
<dbReference type="PANTHER" id="PTHR43277:SF3">
    <property type="entry name" value="DECARBOXYLASE, PUTATIVE-RELATED"/>
    <property type="match status" value="1"/>
</dbReference>
<dbReference type="Pfam" id="PF01276">
    <property type="entry name" value="OKR_DC_1"/>
    <property type="match status" value="1"/>
</dbReference>
<gene>
    <name evidence="9" type="ORF">ACEU3E_35190</name>
</gene>
<comment type="similarity">
    <text evidence="2">Belongs to the Orn/Lys/Arg decarboxylase class-I family.</text>
</comment>
<dbReference type="GO" id="GO:0008483">
    <property type="term" value="F:transaminase activity"/>
    <property type="evidence" value="ECO:0007669"/>
    <property type="project" value="UniProtKB-KW"/>
</dbReference>
<sequence length="505" mass="54643">MSQHRAPLYEALAAHRESGALSFHVPGHKSEAQGYAEAEADYRQILLLDRTEIAGLDDLHHPEEAIKEAQTLAAACFGADETFFLVNGSTAGNLAMILATCRRGDLLLVQRDAHKSVIHGLMLAGAQAVFISPLWDPESGLSMGVAAKDVEQALDRFPEAKGLLVTNPSYYGVASDLKALSGLLHDRGKVVLVDEAHGAHFGFHPGVPASALSCGADAVVQSTHKMLTAMTMGAMLHVQGPRIHHSAVRKALAMVQSSSPSYPIMASLDLSRRMLQEDGRERIDRGLSAVRRVLAYLSGHRRWGARDLTERMLQIGCLQDPFKVALYDVSGRLDGFAIKERLEQQGCFPELADPAHVLLAFSLASTAEAAQRLIEALERIDEETQNEGSEAKPGSWETKAAAQRISEPVTFDWESIHEGMETRVTVPVAECAGHIAAEMIVPYPPGIPVLYPGERITERTAAHLRRLAALGSRFHGHDVTASGTVPVLETRQSPSGTGACTNRFE</sequence>
<dbReference type="Pfam" id="PF03711">
    <property type="entry name" value="OKR_DC_1_C"/>
    <property type="match status" value="1"/>
</dbReference>
<accession>A0ABV4VCP9</accession>
<organism evidence="9 10">
    <name type="scientific">Paenibacillus oleatilyticus</name>
    <dbReference type="NCBI Taxonomy" id="2594886"/>
    <lineage>
        <taxon>Bacteria</taxon>
        <taxon>Bacillati</taxon>
        <taxon>Bacillota</taxon>
        <taxon>Bacilli</taxon>
        <taxon>Bacillales</taxon>
        <taxon>Paenibacillaceae</taxon>
        <taxon>Paenibacillus</taxon>
    </lineage>
</organism>
<keyword evidence="9" id="KW-0032">Aminotransferase</keyword>
<dbReference type="Proteomes" id="UP001575622">
    <property type="component" value="Unassembled WGS sequence"/>
</dbReference>
<comment type="cofactor">
    <cofactor evidence="1">
        <name>pyridoxal 5'-phosphate</name>
        <dbReference type="ChEBI" id="CHEBI:597326"/>
    </cofactor>
</comment>
<name>A0ABV4VCP9_9BACL</name>
<comment type="caution">
    <text evidence="9">The sequence shown here is derived from an EMBL/GenBank/DDBJ whole genome shotgun (WGS) entry which is preliminary data.</text>
</comment>
<keyword evidence="9" id="KW-0808">Transferase</keyword>
<evidence type="ECO:0000259" key="7">
    <source>
        <dbReference type="Pfam" id="PF01276"/>
    </source>
</evidence>
<evidence type="ECO:0000256" key="5">
    <source>
        <dbReference type="ARBA" id="ARBA00023239"/>
    </source>
</evidence>
<evidence type="ECO:0000259" key="8">
    <source>
        <dbReference type="Pfam" id="PF03711"/>
    </source>
</evidence>
<dbReference type="SUPFAM" id="SSF53383">
    <property type="entry name" value="PLP-dependent transferases"/>
    <property type="match status" value="1"/>
</dbReference>
<proteinExistence type="inferred from homology"/>
<dbReference type="Gene3D" id="3.40.640.10">
    <property type="entry name" value="Type I PLP-dependent aspartate aminotransferase-like (Major domain)"/>
    <property type="match status" value="1"/>
</dbReference>
<protein>
    <submittedName>
        <fullName evidence="9">Aminotransferase class I/II-fold pyridoxal phosphate-dependent enzyme</fullName>
    </submittedName>
</protein>
<dbReference type="EMBL" id="JBHDLN010000037">
    <property type="protein sequence ID" value="MFB0847418.1"/>
    <property type="molecule type" value="Genomic_DNA"/>
</dbReference>
<dbReference type="CDD" id="cd00615">
    <property type="entry name" value="Orn_deC_like"/>
    <property type="match status" value="1"/>
</dbReference>
<dbReference type="InterPro" id="IPR015421">
    <property type="entry name" value="PyrdxlP-dep_Trfase_major"/>
</dbReference>
<dbReference type="InterPro" id="IPR008286">
    <property type="entry name" value="Prn/Lys/Arg_de-COase_C"/>
</dbReference>
<evidence type="ECO:0000256" key="6">
    <source>
        <dbReference type="SAM" id="MobiDB-lite"/>
    </source>
</evidence>
<evidence type="ECO:0000256" key="4">
    <source>
        <dbReference type="ARBA" id="ARBA00022898"/>
    </source>
</evidence>
<dbReference type="InterPro" id="IPR052357">
    <property type="entry name" value="Orn_Lys_Arg_decarboxylase-I"/>
</dbReference>
<keyword evidence="5" id="KW-0456">Lyase</keyword>
<evidence type="ECO:0000256" key="2">
    <source>
        <dbReference type="ARBA" id="ARBA00010671"/>
    </source>
</evidence>
<dbReference type="InterPro" id="IPR036633">
    <property type="entry name" value="Prn/Lys/Arg_de-COase_C_sf"/>
</dbReference>
<keyword evidence="4" id="KW-0663">Pyridoxal phosphate</keyword>
<feature type="region of interest" description="Disordered" evidence="6">
    <location>
        <begin position="382"/>
        <end position="401"/>
    </location>
</feature>
<dbReference type="InterPro" id="IPR015424">
    <property type="entry name" value="PyrdxlP-dep_Trfase"/>
</dbReference>
<dbReference type="SUPFAM" id="SSF55904">
    <property type="entry name" value="Ornithine decarboxylase C-terminal domain"/>
    <property type="match status" value="1"/>
</dbReference>
<dbReference type="Gene3D" id="3.90.105.10">
    <property type="entry name" value="Molybdopterin biosynthesis moea protein, domain 2"/>
    <property type="match status" value="1"/>
</dbReference>
<evidence type="ECO:0000256" key="1">
    <source>
        <dbReference type="ARBA" id="ARBA00001933"/>
    </source>
</evidence>
<dbReference type="RefSeq" id="WP_373957222.1">
    <property type="nucleotide sequence ID" value="NZ_JBHDLN010000037.1"/>
</dbReference>
<evidence type="ECO:0000313" key="9">
    <source>
        <dbReference type="EMBL" id="MFB0847418.1"/>
    </source>
</evidence>
<evidence type="ECO:0000313" key="10">
    <source>
        <dbReference type="Proteomes" id="UP001575622"/>
    </source>
</evidence>
<feature type="domain" description="Orn/Lys/Arg decarboxylase C-terminal" evidence="8">
    <location>
        <begin position="421"/>
        <end position="483"/>
    </location>
</feature>
<dbReference type="PANTHER" id="PTHR43277">
    <property type="entry name" value="ARGININE DECARBOXYLASE"/>
    <property type="match status" value="1"/>
</dbReference>
<keyword evidence="3" id="KW-0210">Decarboxylase</keyword>
<feature type="domain" description="Orn/Lys/Arg decarboxylases family 1 pyridoxal-P attachment site" evidence="7">
    <location>
        <begin position="7"/>
        <end position="285"/>
    </location>
</feature>
<keyword evidence="10" id="KW-1185">Reference proteome</keyword>